<keyword evidence="2 7" id="KW-0489">Methyltransferase</keyword>
<evidence type="ECO:0000256" key="3">
    <source>
        <dbReference type="ARBA" id="ARBA00022679"/>
    </source>
</evidence>
<dbReference type="OrthoDB" id="43862at2"/>
<dbReference type="CDD" id="cd02440">
    <property type="entry name" value="AdoMet_MTases"/>
    <property type="match status" value="1"/>
</dbReference>
<feature type="domain" description="Methyltransferase" evidence="6">
    <location>
        <begin position="41"/>
        <end position="133"/>
    </location>
</feature>
<evidence type="ECO:0000256" key="1">
    <source>
        <dbReference type="ARBA" id="ARBA00005189"/>
    </source>
</evidence>
<comment type="catalytic activity">
    <reaction evidence="5">
        <text>phosphoethanolamine + S-adenosyl-L-methionine = N-methylethanolamine phosphate + S-adenosyl-L-homocysteine + H(+)</text>
        <dbReference type="Rhea" id="RHEA:20365"/>
        <dbReference type="ChEBI" id="CHEBI:15378"/>
        <dbReference type="ChEBI" id="CHEBI:57781"/>
        <dbReference type="ChEBI" id="CHEBI:57856"/>
        <dbReference type="ChEBI" id="CHEBI:58190"/>
        <dbReference type="ChEBI" id="CHEBI:59789"/>
        <dbReference type="EC" id="2.1.1.103"/>
    </reaction>
    <physiologicalReaction direction="left-to-right" evidence="5">
        <dbReference type="Rhea" id="RHEA:20366"/>
    </physiologicalReaction>
</comment>
<keyword evidence="8" id="KW-1185">Reference proteome</keyword>
<dbReference type="AlphaFoldDB" id="A0A073K718"/>
<evidence type="ECO:0000256" key="5">
    <source>
        <dbReference type="ARBA" id="ARBA00047622"/>
    </source>
</evidence>
<keyword evidence="3 7" id="KW-0808">Transferase</keyword>
<dbReference type="Pfam" id="PF13649">
    <property type="entry name" value="Methyltransf_25"/>
    <property type="match status" value="1"/>
</dbReference>
<dbReference type="GO" id="GO:0032259">
    <property type="term" value="P:methylation"/>
    <property type="evidence" value="ECO:0007669"/>
    <property type="project" value="UniProtKB-KW"/>
</dbReference>
<comment type="caution">
    <text evidence="7">The sequence shown here is derived from an EMBL/GenBank/DDBJ whole genome shotgun (WGS) entry which is preliminary data.</text>
</comment>
<dbReference type="InterPro" id="IPR041698">
    <property type="entry name" value="Methyltransf_25"/>
</dbReference>
<protein>
    <submittedName>
        <fullName evidence="7">Methyltransferase</fullName>
    </submittedName>
</protein>
<accession>A0A073K718</accession>
<dbReference type="EMBL" id="JOTM01000036">
    <property type="protein sequence ID" value="KEK22267.1"/>
    <property type="molecule type" value="Genomic_DNA"/>
</dbReference>
<name>A0A073K718_9BACI</name>
<dbReference type="Proteomes" id="UP000027778">
    <property type="component" value="Unassembled WGS sequence"/>
</dbReference>
<dbReference type="RefSeq" id="WP_033677856.1">
    <property type="nucleotide sequence ID" value="NZ_JOTM01000036.1"/>
</dbReference>
<dbReference type="GO" id="GO:0000234">
    <property type="term" value="F:phosphoethanolamine N-methyltransferase activity"/>
    <property type="evidence" value="ECO:0007669"/>
    <property type="project" value="UniProtKB-EC"/>
</dbReference>
<dbReference type="eggNOG" id="COG2226">
    <property type="taxonomic scope" value="Bacteria"/>
</dbReference>
<evidence type="ECO:0000256" key="4">
    <source>
        <dbReference type="ARBA" id="ARBA00025707"/>
    </source>
</evidence>
<evidence type="ECO:0000256" key="2">
    <source>
        <dbReference type="ARBA" id="ARBA00022603"/>
    </source>
</evidence>
<sequence>MKRNVYLDFLAYYGIGSAHPGGFTLTKQLLAQLPLRNGANVLEIGCGTGRTAAYMKKEFGCKVTAVENNEIMIQKAKDRWLFEKLNIELIQGNAEQLPFLDEEFEFVLGESILAFTNKEQSIPECYRVLQKNGKLVVVEMIIEKHITKEEEEKILQLYGMQQLLTEDEWVRLFQKESFERITIGGGGTIAETITGQMEQPEWNLSQYIPPELYDAWVQHEQVLHMYQHVLGHRIFICEK</sequence>
<evidence type="ECO:0000259" key="6">
    <source>
        <dbReference type="Pfam" id="PF13649"/>
    </source>
</evidence>
<evidence type="ECO:0000313" key="7">
    <source>
        <dbReference type="EMBL" id="KEK22267.1"/>
    </source>
</evidence>
<dbReference type="PANTHER" id="PTHR44307:SF2">
    <property type="entry name" value="PHOSPHOETHANOLAMINE METHYLTRANSFERASE ISOFORM X1"/>
    <property type="match status" value="1"/>
</dbReference>
<dbReference type="SUPFAM" id="SSF53335">
    <property type="entry name" value="S-adenosyl-L-methionine-dependent methyltransferases"/>
    <property type="match status" value="1"/>
</dbReference>
<dbReference type="Gene3D" id="3.40.50.150">
    <property type="entry name" value="Vaccinia Virus protein VP39"/>
    <property type="match status" value="1"/>
</dbReference>
<reference evidence="7 8" key="1">
    <citation type="submission" date="2014-06" db="EMBL/GenBank/DDBJ databases">
        <title>Draft genome sequence of Bacillus gaemokensis JCM 15801 (MCCC 1A00707).</title>
        <authorList>
            <person name="Lai Q."/>
            <person name="Liu Y."/>
            <person name="Shao Z."/>
        </authorList>
    </citation>
    <scope>NUCLEOTIDE SEQUENCE [LARGE SCALE GENOMIC DNA]</scope>
    <source>
        <strain evidence="7 8">JCM 15801</strain>
    </source>
</reference>
<organism evidence="7 8">
    <name type="scientific">Bacillus gaemokensis</name>
    <dbReference type="NCBI Taxonomy" id="574375"/>
    <lineage>
        <taxon>Bacteria</taxon>
        <taxon>Bacillati</taxon>
        <taxon>Bacillota</taxon>
        <taxon>Bacilli</taxon>
        <taxon>Bacillales</taxon>
        <taxon>Bacillaceae</taxon>
        <taxon>Bacillus</taxon>
        <taxon>Bacillus cereus group</taxon>
    </lineage>
</organism>
<gene>
    <name evidence="7" type="ORF">BAGA_20460</name>
</gene>
<dbReference type="STRING" id="574375.AZF08_13590"/>
<proteinExistence type="predicted"/>
<evidence type="ECO:0000313" key="8">
    <source>
        <dbReference type="Proteomes" id="UP000027778"/>
    </source>
</evidence>
<dbReference type="PANTHER" id="PTHR44307">
    <property type="entry name" value="PHOSPHOETHANOLAMINE METHYLTRANSFERASE"/>
    <property type="match status" value="1"/>
</dbReference>
<dbReference type="InterPro" id="IPR029063">
    <property type="entry name" value="SAM-dependent_MTases_sf"/>
</dbReference>
<comment type="pathway">
    <text evidence="4">Phospholipid metabolism.</text>
</comment>
<comment type="pathway">
    <text evidence="1">Lipid metabolism.</text>
</comment>